<dbReference type="HOGENOM" id="CLU_129168_2_1_7"/>
<protein>
    <recommendedName>
        <fullName evidence="2">Microcin J25-processing protein McjB C-terminal domain-containing protein</fullName>
    </recommendedName>
</protein>
<dbReference type="AlphaFoldDB" id="W4LP06"/>
<evidence type="ECO:0000256" key="1">
    <source>
        <dbReference type="SAM" id="Phobius"/>
    </source>
</evidence>
<dbReference type="EMBL" id="AZHW01000403">
    <property type="protein sequence ID" value="ETW99783.1"/>
    <property type="molecule type" value="Genomic_DNA"/>
</dbReference>
<organism evidence="3 4">
    <name type="scientific">Entotheonella factor</name>
    <dbReference type="NCBI Taxonomy" id="1429438"/>
    <lineage>
        <taxon>Bacteria</taxon>
        <taxon>Pseudomonadati</taxon>
        <taxon>Nitrospinota/Tectimicrobiota group</taxon>
        <taxon>Candidatus Tectimicrobiota</taxon>
        <taxon>Candidatus Entotheonellia</taxon>
        <taxon>Candidatus Entotheonellales</taxon>
        <taxon>Candidatus Entotheonellaceae</taxon>
        <taxon>Candidatus Entotheonella</taxon>
    </lineage>
</organism>
<comment type="caution">
    <text evidence="3">The sequence shown here is derived from an EMBL/GenBank/DDBJ whole genome shotgun (WGS) entry which is preliminary data.</text>
</comment>
<dbReference type="NCBIfam" id="NF033537">
    <property type="entry name" value="lasso_biosyn_B2"/>
    <property type="match status" value="1"/>
</dbReference>
<keyword evidence="1" id="KW-1133">Transmembrane helix</keyword>
<dbReference type="InterPro" id="IPR032708">
    <property type="entry name" value="McjB_C"/>
</dbReference>
<feature type="domain" description="Microcin J25-processing protein McjB C-terminal" evidence="2">
    <location>
        <begin position="38"/>
        <end position="145"/>
    </location>
</feature>
<name>W4LP06_ENTF1</name>
<feature type="transmembrane region" description="Helical" evidence="1">
    <location>
        <begin position="20"/>
        <end position="39"/>
    </location>
</feature>
<dbReference type="InterPro" id="IPR053521">
    <property type="entry name" value="McjB-like"/>
</dbReference>
<sequence>MMSKRQQLLHFWQHPWADQWLFVQAYFGLGLAWVVIHTLPFRWIAARLGECMGHSPDTISPEQARVARRVSWAVRRASGLTPWPSVCLPQAITAKALLRRHRITSTLYLGAAFNESKALMAHVWLRCGPLYVTGGPGHQRYGVVASFAEKE</sequence>
<keyword evidence="4" id="KW-1185">Reference proteome</keyword>
<keyword evidence="1" id="KW-0812">Transmembrane</keyword>
<evidence type="ECO:0000313" key="3">
    <source>
        <dbReference type="EMBL" id="ETW99783.1"/>
    </source>
</evidence>
<accession>W4LP06</accession>
<keyword evidence="1" id="KW-0472">Membrane</keyword>
<dbReference type="Proteomes" id="UP000019141">
    <property type="component" value="Unassembled WGS sequence"/>
</dbReference>
<evidence type="ECO:0000313" key="4">
    <source>
        <dbReference type="Proteomes" id="UP000019141"/>
    </source>
</evidence>
<gene>
    <name evidence="3" type="ORF">ETSY1_13705</name>
</gene>
<dbReference type="Pfam" id="PF13471">
    <property type="entry name" value="Transglut_core3"/>
    <property type="match status" value="1"/>
</dbReference>
<proteinExistence type="predicted"/>
<evidence type="ECO:0000259" key="2">
    <source>
        <dbReference type="Pfam" id="PF13471"/>
    </source>
</evidence>
<reference evidence="3 4" key="1">
    <citation type="journal article" date="2014" name="Nature">
        <title>An environmental bacterial taxon with a large and distinct metabolic repertoire.</title>
        <authorList>
            <person name="Wilson M.C."/>
            <person name="Mori T."/>
            <person name="Ruckert C."/>
            <person name="Uria A.R."/>
            <person name="Helf M.J."/>
            <person name="Takada K."/>
            <person name="Gernert C."/>
            <person name="Steffens U.A."/>
            <person name="Heycke N."/>
            <person name="Schmitt S."/>
            <person name="Rinke C."/>
            <person name="Helfrich E.J."/>
            <person name="Brachmann A.O."/>
            <person name="Gurgui C."/>
            <person name="Wakimoto T."/>
            <person name="Kracht M."/>
            <person name="Crusemann M."/>
            <person name="Hentschel U."/>
            <person name="Abe I."/>
            <person name="Matsunaga S."/>
            <person name="Kalinowski J."/>
            <person name="Takeyama H."/>
            <person name="Piel J."/>
        </authorList>
    </citation>
    <scope>NUCLEOTIDE SEQUENCE [LARGE SCALE GENOMIC DNA]</scope>
    <source>
        <strain evidence="4">TSY1</strain>
    </source>
</reference>